<evidence type="ECO:0008006" key="3">
    <source>
        <dbReference type="Google" id="ProtNLM"/>
    </source>
</evidence>
<dbReference type="Proteomes" id="UP000261079">
    <property type="component" value="Unassembled WGS sequence"/>
</dbReference>
<dbReference type="AlphaFoldDB" id="A0A3E2V916"/>
<proteinExistence type="predicted"/>
<name>A0A3E2V916_9FIRM</name>
<sequence length="82" mass="9337">MNKLLSCRYNMDTNRVEAQFADSSAVAIDCIAIEDEYGNTPAQRAELDWLLYNKPLEYAQLVLGEEIEHYLSLGCDHGRPED</sequence>
<reference evidence="1 2" key="1">
    <citation type="submission" date="2018-08" db="EMBL/GenBank/DDBJ databases">
        <title>A genome reference for cultivated species of the human gut microbiota.</title>
        <authorList>
            <person name="Zou Y."/>
            <person name="Xue W."/>
            <person name="Luo G."/>
        </authorList>
    </citation>
    <scope>NUCLEOTIDE SEQUENCE [LARGE SCALE GENOMIC DNA]</scope>
    <source>
        <strain evidence="1 2">AM42-11AC</strain>
    </source>
</reference>
<evidence type="ECO:0000313" key="1">
    <source>
        <dbReference type="EMBL" id="RGC07037.1"/>
    </source>
</evidence>
<protein>
    <recommendedName>
        <fullName evidence="3">Toxin-antitoxin system protein</fullName>
    </recommendedName>
</protein>
<evidence type="ECO:0000313" key="2">
    <source>
        <dbReference type="Proteomes" id="UP000261079"/>
    </source>
</evidence>
<dbReference type="RefSeq" id="WP_117476339.1">
    <property type="nucleotide sequence ID" value="NZ_QVEZ01000001.1"/>
</dbReference>
<organism evidence="1 2">
    <name type="scientific">Faecalibacterium prausnitzii</name>
    <dbReference type="NCBI Taxonomy" id="853"/>
    <lineage>
        <taxon>Bacteria</taxon>
        <taxon>Bacillati</taxon>
        <taxon>Bacillota</taxon>
        <taxon>Clostridia</taxon>
        <taxon>Eubacteriales</taxon>
        <taxon>Oscillospiraceae</taxon>
        <taxon>Faecalibacterium</taxon>
    </lineage>
</organism>
<dbReference type="InterPro" id="IPR045705">
    <property type="entry name" value="DUF6061"/>
</dbReference>
<gene>
    <name evidence="1" type="ORF">DW905_00125</name>
</gene>
<accession>A0A3E2V916</accession>
<dbReference type="EMBL" id="QVEZ01000001">
    <property type="protein sequence ID" value="RGC07037.1"/>
    <property type="molecule type" value="Genomic_DNA"/>
</dbReference>
<dbReference type="Pfam" id="PF19537">
    <property type="entry name" value="DUF6061"/>
    <property type="match status" value="1"/>
</dbReference>
<comment type="caution">
    <text evidence="1">The sequence shown here is derived from an EMBL/GenBank/DDBJ whole genome shotgun (WGS) entry which is preliminary data.</text>
</comment>